<comment type="caution">
    <text evidence="3">The sequence shown here is derived from an EMBL/GenBank/DDBJ whole genome shotgun (WGS) entry which is preliminary data.</text>
</comment>
<dbReference type="EMBL" id="LWDL01000031">
    <property type="protein sequence ID" value="OQW49595.1"/>
    <property type="molecule type" value="Genomic_DNA"/>
</dbReference>
<dbReference type="Proteomes" id="UP000192872">
    <property type="component" value="Unassembled WGS sequence"/>
</dbReference>
<dbReference type="InterPro" id="IPR000868">
    <property type="entry name" value="Isochorismatase-like_dom"/>
</dbReference>
<evidence type="ECO:0000313" key="3">
    <source>
        <dbReference type="EMBL" id="OQW49595.1"/>
    </source>
</evidence>
<dbReference type="RefSeq" id="WP_376799798.1">
    <property type="nucleotide sequence ID" value="NZ_DBNB01000008.1"/>
</dbReference>
<name>A0A1W9HQ52_9HYPH</name>
<organism evidence="3 4">
    <name type="scientific">Candidatus Raskinella chloraquaticus</name>
    <dbReference type="NCBI Taxonomy" id="1951219"/>
    <lineage>
        <taxon>Bacteria</taxon>
        <taxon>Pseudomonadati</taxon>
        <taxon>Pseudomonadota</taxon>
        <taxon>Alphaproteobacteria</taxon>
        <taxon>Hyphomicrobiales</taxon>
        <taxon>Phreatobacteraceae</taxon>
        <taxon>Candidatus Raskinella</taxon>
    </lineage>
</organism>
<evidence type="ECO:0000313" key="4">
    <source>
        <dbReference type="Proteomes" id="UP000192872"/>
    </source>
</evidence>
<evidence type="ECO:0000256" key="1">
    <source>
        <dbReference type="ARBA" id="ARBA00022801"/>
    </source>
</evidence>
<dbReference type="CDD" id="cd01014">
    <property type="entry name" value="nicotinamidase_related"/>
    <property type="match status" value="1"/>
</dbReference>
<reference evidence="3 4" key="1">
    <citation type="journal article" date="2017" name="Water Res.">
        <title>Comammox in drinking water systems.</title>
        <authorList>
            <person name="Wang Y."/>
            <person name="Ma L."/>
            <person name="Mao Y."/>
            <person name="Jiang X."/>
            <person name="Xia Y."/>
            <person name="Yu K."/>
            <person name="Li B."/>
            <person name="Zhang T."/>
        </authorList>
    </citation>
    <scope>NUCLEOTIDE SEQUENCE [LARGE SCALE GENOMIC DNA]</scope>
    <source>
        <strain evidence="3">SG_bin8</strain>
    </source>
</reference>
<feature type="domain" description="Isochorismatase-like" evidence="2">
    <location>
        <begin position="9"/>
        <end position="183"/>
    </location>
</feature>
<gene>
    <name evidence="3" type="ORF">A4S15_02390</name>
</gene>
<sequence length="199" mass="21242">MTQLDARHAALLVIDVQQAFVEMASAGNARNNPQAEANIAVLLAACRGAGVPVIHIRHASRHPHSPFRRDKPGFAVQPFAAERTGEVVVTKSANSAFIGTDLEARLQAWDIASLIITGATTNHCVETTARMAGNLGYGAFLVRDATWTYGRTGPDGEHHRAEDIHQMSLANLAGEFATITTTAAIIADIQISQPQQRAG</sequence>
<dbReference type="STRING" id="1827387.A4S15_02390"/>
<dbReference type="InterPro" id="IPR050272">
    <property type="entry name" value="Isochorismatase-like_hydrls"/>
</dbReference>
<dbReference type="Pfam" id="PF00857">
    <property type="entry name" value="Isochorismatase"/>
    <property type="match status" value="1"/>
</dbReference>
<proteinExistence type="predicted"/>
<dbReference type="InterPro" id="IPR036380">
    <property type="entry name" value="Isochorismatase-like_sf"/>
</dbReference>
<dbReference type="SUPFAM" id="SSF52499">
    <property type="entry name" value="Isochorismatase-like hydrolases"/>
    <property type="match status" value="1"/>
</dbReference>
<dbReference type="PANTHER" id="PTHR43540">
    <property type="entry name" value="PEROXYUREIDOACRYLATE/UREIDOACRYLATE AMIDOHYDROLASE-RELATED"/>
    <property type="match status" value="1"/>
</dbReference>
<dbReference type="PANTHER" id="PTHR43540:SF1">
    <property type="entry name" value="ISOCHORISMATASE HYDROLASE"/>
    <property type="match status" value="1"/>
</dbReference>
<keyword evidence="1" id="KW-0378">Hydrolase</keyword>
<dbReference type="Gene3D" id="3.40.50.850">
    <property type="entry name" value="Isochorismatase-like"/>
    <property type="match status" value="1"/>
</dbReference>
<accession>A0A1W9HQ52</accession>
<protein>
    <submittedName>
        <fullName evidence="3">Isochorismatase</fullName>
    </submittedName>
</protein>
<evidence type="ECO:0000259" key="2">
    <source>
        <dbReference type="Pfam" id="PF00857"/>
    </source>
</evidence>
<dbReference type="AlphaFoldDB" id="A0A1W9HQ52"/>
<dbReference type="GO" id="GO:0016787">
    <property type="term" value="F:hydrolase activity"/>
    <property type="evidence" value="ECO:0007669"/>
    <property type="project" value="UniProtKB-KW"/>
</dbReference>